<dbReference type="PANTHER" id="PTHR12264">
    <property type="entry name" value="TRANSCRIPTION INITIATION FACTOR TFIID SUBUNIT 12"/>
    <property type="match status" value="1"/>
</dbReference>
<comment type="subcellular location">
    <subcellularLocation>
        <location evidence="1">Nucleus</location>
    </subcellularLocation>
</comment>
<evidence type="ECO:0000259" key="7">
    <source>
        <dbReference type="Pfam" id="PF03847"/>
    </source>
</evidence>
<dbReference type="GO" id="GO:0017025">
    <property type="term" value="F:TBP-class protein binding"/>
    <property type="evidence" value="ECO:0007669"/>
    <property type="project" value="TreeGrafter"/>
</dbReference>
<evidence type="ECO:0000256" key="4">
    <source>
        <dbReference type="ARBA" id="ARBA00023163"/>
    </source>
</evidence>
<feature type="region of interest" description="Disordered" evidence="6">
    <location>
        <begin position="1"/>
        <end position="33"/>
    </location>
</feature>
<dbReference type="Pfam" id="PF03847">
    <property type="entry name" value="TFIID_20kDa"/>
    <property type="match status" value="1"/>
</dbReference>
<evidence type="ECO:0000256" key="6">
    <source>
        <dbReference type="SAM" id="MobiDB-lite"/>
    </source>
</evidence>
<evidence type="ECO:0000256" key="3">
    <source>
        <dbReference type="ARBA" id="ARBA00023015"/>
    </source>
</evidence>
<dbReference type="EMBL" id="HBHK01011546">
    <property type="protein sequence ID" value="CAD9681308.1"/>
    <property type="molecule type" value="Transcribed_RNA"/>
</dbReference>
<dbReference type="InterPro" id="IPR009072">
    <property type="entry name" value="Histone-fold"/>
</dbReference>
<gene>
    <name evidence="8" type="ORF">QSP1433_LOCUS7233</name>
    <name evidence="9" type="ORF">QSP1433_LOCUS7234</name>
</gene>
<accession>A0A7S2RUT8</accession>
<dbReference type="GO" id="GO:0051123">
    <property type="term" value="P:RNA polymerase II preinitiation complex assembly"/>
    <property type="evidence" value="ECO:0007669"/>
    <property type="project" value="TreeGrafter"/>
</dbReference>
<dbReference type="SUPFAM" id="SSF47113">
    <property type="entry name" value="Histone-fold"/>
    <property type="match status" value="1"/>
</dbReference>
<keyword evidence="5" id="KW-0539">Nucleus</keyword>
<dbReference type="PANTHER" id="PTHR12264:SF21">
    <property type="entry name" value="TRANSCRIPTION INITIATION FACTOR TFIID SUBUNIT 12"/>
    <property type="match status" value="1"/>
</dbReference>
<dbReference type="InterPro" id="IPR037794">
    <property type="entry name" value="TAF12"/>
</dbReference>
<proteinExistence type="inferred from homology"/>
<dbReference type="GO" id="GO:0046982">
    <property type="term" value="F:protein heterodimerization activity"/>
    <property type="evidence" value="ECO:0007669"/>
    <property type="project" value="InterPro"/>
</dbReference>
<keyword evidence="3" id="KW-0805">Transcription regulation</keyword>
<name>A0A7S2RUT8_9STRA</name>
<dbReference type="EMBL" id="HBHK01011545">
    <property type="protein sequence ID" value="CAD9681306.1"/>
    <property type="molecule type" value="Transcribed_RNA"/>
</dbReference>
<dbReference type="GO" id="GO:0003677">
    <property type="term" value="F:DNA binding"/>
    <property type="evidence" value="ECO:0007669"/>
    <property type="project" value="TreeGrafter"/>
</dbReference>
<dbReference type="GO" id="GO:0005669">
    <property type="term" value="C:transcription factor TFIID complex"/>
    <property type="evidence" value="ECO:0007669"/>
    <property type="project" value="InterPro"/>
</dbReference>
<organism evidence="8">
    <name type="scientific">Mucochytrium quahogii</name>
    <dbReference type="NCBI Taxonomy" id="96639"/>
    <lineage>
        <taxon>Eukaryota</taxon>
        <taxon>Sar</taxon>
        <taxon>Stramenopiles</taxon>
        <taxon>Bigyra</taxon>
        <taxon>Labyrinthulomycetes</taxon>
        <taxon>Thraustochytrida</taxon>
        <taxon>Thraustochytriidae</taxon>
        <taxon>Mucochytrium</taxon>
    </lineage>
</organism>
<dbReference type="GO" id="GO:0000124">
    <property type="term" value="C:SAGA complex"/>
    <property type="evidence" value="ECO:0007669"/>
    <property type="project" value="InterPro"/>
</dbReference>
<protein>
    <recommendedName>
        <fullName evidence="7">Transcription initiation factor TFIID subunit 12 domain-containing protein</fullName>
    </recommendedName>
</protein>
<dbReference type="AlphaFoldDB" id="A0A7S2RUT8"/>
<sequence length="171" mass="18354">MSNYQGGGSGSYGADANKVNRYGGSGGGRGGRNYERLRQAGFSDGEIDASRKKLADIVNEFDSKARLSEQVEEVLLELSTKFVEGAAEYGCKLAAHRGSNSLQLDDLKLYMEGVLGIHVPGFGSTNTSSASDFSNSVGKGVSGRMTEDHTARLRLKRKAHVIMQENLFVGK</sequence>
<feature type="domain" description="Transcription initiation factor TFIID subunit 12" evidence="7">
    <location>
        <begin position="50"/>
        <end position="113"/>
    </location>
</feature>
<evidence type="ECO:0000313" key="8">
    <source>
        <dbReference type="EMBL" id="CAD9681306.1"/>
    </source>
</evidence>
<evidence type="ECO:0000256" key="5">
    <source>
        <dbReference type="ARBA" id="ARBA00023242"/>
    </source>
</evidence>
<evidence type="ECO:0000256" key="2">
    <source>
        <dbReference type="ARBA" id="ARBA00007530"/>
    </source>
</evidence>
<dbReference type="InterPro" id="IPR003228">
    <property type="entry name" value="TFIID_TAF12_dom"/>
</dbReference>
<keyword evidence="4" id="KW-0804">Transcription</keyword>
<evidence type="ECO:0000313" key="9">
    <source>
        <dbReference type="EMBL" id="CAD9681308.1"/>
    </source>
</evidence>
<comment type="similarity">
    <text evidence="2">Belongs to the TAF12 family.</text>
</comment>
<reference evidence="8" key="1">
    <citation type="submission" date="2021-01" db="EMBL/GenBank/DDBJ databases">
        <authorList>
            <person name="Corre E."/>
            <person name="Pelletier E."/>
            <person name="Niang G."/>
            <person name="Scheremetjew M."/>
            <person name="Finn R."/>
            <person name="Kale V."/>
            <person name="Holt S."/>
            <person name="Cochrane G."/>
            <person name="Meng A."/>
            <person name="Brown T."/>
            <person name="Cohen L."/>
        </authorList>
    </citation>
    <scope>NUCLEOTIDE SEQUENCE</scope>
    <source>
        <strain evidence="8">NY070348D</strain>
    </source>
</reference>
<feature type="compositionally biased region" description="Gly residues" evidence="6">
    <location>
        <begin position="1"/>
        <end position="11"/>
    </location>
</feature>
<evidence type="ECO:0000256" key="1">
    <source>
        <dbReference type="ARBA" id="ARBA00004123"/>
    </source>
</evidence>
<dbReference type="CDD" id="cd07981">
    <property type="entry name" value="HFD_TAF12"/>
    <property type="match status" value="1"/>
</dbReference>
<dbReference type="Gene3D" id="1.10.20.10">
    <property type="entry name" value="Histone, subunit A"/>
    <property type="match status" value="1"/>
</dbReference>